<dbReference type="PROSITE" id="PS51257">
    <property type="entry name" value="PROKAR_LIPOPROTEIN"/>
    <property type="match status" value="1"/>
</dbReference>
<dbReference type="PANTHER" id="PTHR11533:SF174">
    <property type="entry name" value="PUROMYCIN-SENSITIVE AMINOPEPTIDASE-RELATED"/>
    <property type="match status" value="1"/>
</dbReference>
<organism evidence="4 5">
    <name type="scientific">Anaeromyxobacter oryzae</name>
    <dbReference type="NCBI Taxonomy" id="2918170"/>
    <lineage>
        <taxon>Bacteria</taxon>
        <taxon>Pseudomonadati</taxon>
        <taxon>Myxococcota</taxon>
        <taxon>Myxococcia</taxon>
        <taxon>Myxococcales</taxon>
        <taxon>Cystobacterineae</taxon>
        <taxon>Anaeromyxobacteraceae</taxon>
        <taxon>Anaeromyxobacter</taxon>
    </lineage>
</organism>
<feature type="region of interest" description="Disordered" evidence="1">
    <location>
        <begin position="23"/>
        <end position="45"/>
    </location>
</feature>
<dbReference type="SUPFAM" id="SSF55486">
    <property type="entry name" value="Metalloproteases ('zincins'), catalytic domain"/>
    <property type="match status" value="1"/>
</dbReference>
<sequence>MAASLGRILRILPVLALAGACAGRERPPTAPPAAASPSPSATSTAAVQHDLRVTLLPEKRAVLVEDQVTLSPELRARLGDRIVFTLHAGLSPERAGSAAPLTRSPNGPALHPDPDTGGPSPVPVEHFAVTLAPGERTFTIRYSGEVFHPTEDGGPEYARKMGESPGLVSPEGALLSGATRWVPEVSDDLVAFTLDVRVPPGWDAISQGRRVSHERGAGGTRVRWNSPEPQQEVYLVAGAWAEHEREAGPVALHVLLRADDPALAERYLAAGARYLEMYDHLIGPYPYPKFAVVENFWETGLGMPSFTLLGPQVLRLPFIVDTSYPHEVLHDWWGNGVYVDPRRGNWCEGLTAYLADHLLAEQAGRGADYRRTALQRYADYVGESRDRAVREFRARHDPQTQAIGYDKVLMVFHMARERMGDARFVAALRAFYREQKFREASFTDVARAMGAAAGEDLSPFFAQWIDRPGAPALRVESAKVVTRHGGRDVELALAQVQAGEPYAIDVPVYLTLPSSPQVVRRTIRMTEPRQRFTIPVDEAPVRLDIDPEFDVFRRVDPAELPPALSGALGAARRVLVLPSSAPAPLLAAYRALAESWKEPGVEIVADVDLPRVPPGKAVWVLGWENRLRPAVTAALAPHGAVLGAQALRQGERVFARSDRAVVAVARSPADPAHVIAFVGADRAAALPGLARKLPHYGKYGLLAFEGDEPTNVAKETWTALASPMAVGLVPGAALPARAPFPARIALVPPPPRAE</sequence>
<dbReference type="EMBL" id="AP025591">
    <property type="protein sequence ID" value="BDG01520.1"/>
    <property type="molecule type" value="Genomic_DNA"/>
</dbReference>
<feature type="domain" description="Peptidase M1 membrane alanine aminopeptidase" evidence="3">
    <location>
        <begin position="326"/>
        <end position="464"/>
    </location>
</feature>
<dbReference type="InterPro" id="IPR014782">
    <property type="entry name" value="Peptidase_M1_dom"/>
</dbReference>
<gene>
    <name evidence="4" type="ORF">AMOR_05160</name>
</gene>
<evidence type="ECO:0000256" key="2">
    <source>
        <dbReference type="SAM" id="SignalP"/>
    </source>
</evidence>
<feature type="region of interest" description="Disordered" evidence="1">
    <location>
        <begin position="94"/>
        <end position="121"/>
    </location>
</feature>
<dbReference type="PANTHER" id="PTHR11533">
    <property type="entry name" value="PROTEASE M1 ZINC METALLOPROTEASE"/>
    <property type="match status" value="1"/>
</dbReference>
<protein>
    <submittedName>
        <fullName evidence="4">Peptidase M1</fullName>
    </submittedName>
</protein>
<evidence type="ECO:0000259" key="3">
    <source>
        <dbReference type="Pfam" id="PF01433"/>
    </source>
</evidence>
<feature type="chain" id="PRO_5045631723" evidence="2">
    <location>
        <begin position="19"/>
        <end position="754"/>
    </location>
</feature>
<name>A0ABM7WPY0_9BACT</name>
<proteinExistence type="predicted"/>
<dbReference type="InterPro" id="IPR027268">
    <property type="entry name" value="Peptidase_M4/M1_CTD_sf"/>
</dbReference>
<dbReference type="Proteomes" id="UP001162891">
    <property type="component" value="Chromosome"/>
</dbReference>
<accession>A0ABM7WPY0</accession>
<feature type="compositionally biased region" description="Low complexity" evidence="1">
    <location>
        <begin position="32"/>
        <end position="45"/>
    </location>
</feature>
<feature type="signal peptide" evidence="2">
    <location>
        <begin position="1"/>
        <end position="18"/>
    </location>
</feature>
<dbReference type="RefSeq" id="WP_248358128.1">
    <property type="nucleotide sequence ID" value="NZ_AP025591.1"/>
</dbReference>
<evidence type="ECO:0000256" key="1">
    <source>
        <dbReference type="SAM" id="MobiDB-lite"/>
    </source>
</evidence>
<keyword evidence="5" id="KW-1185">Reference proteome</keyword>
<dbReference type="Pfam" id="PF01433">
    <property type="entry name" value="Peptidase_M1"/>
    <property type="match status" value="1"/>
</dbReference>
<evidence type="ECO:0000313" key="4">
    <source>
        <dbReference type="EMBL" id="BDG01520.1"/>
    </source>
</evidence>
<dbReference type="Gene3D" id="1.10.390.10">
    <property type="entry name" value="Neutral Protease Domain 2"/>
    <property type="match status" value="1"/>
</dbReference>
<dbReference type="InterPro" id="IPR050344">
    <property type="entry name" value="Peptidase_M1_aminopeptidases"/>
</dbReference>
<keyword evidence="2" id="KW-0732">Signal</keyword>
<evidence type="ECO:0000313" key="5">
    <source>
        <dbReference type="Proteomes" id="UP001162891"/>
    </source>
</evidence>
<reference evidence="5" key="1">
    <citation type="journal article" date="2022" name="Int. J. Syst. Evol. Microbiol.">
        <title>Anaeromyxobacter oryzae sp. nov., Anaeromyxobacter diazotrophicus sp. nov. and Anaeromyxobacter paludicola sp. nov., isolated from paddy soils.</title>
        <authorList>
            <person name="Itoh H."/>
            <person name="Xu Z."/>
            <person name="Mise K."/>
            <person name="Masuda Y."/>
            <person name="Ushijima N."/>
            <person name="Hayakawa C."/>
            <person name="Shiratori Y."/>
            <person name="Senoo K."/>
        </authorList>
    </citation>
    <scope>NUCLEOTIDE SEQUENCE [LARGE SCALE GENOMIC DNA]</scope>
    <source>
        <strain evidence="5">Red232</strain>
    </source>
</reference>